<reference evidence="5" key="2">
    <citation type="journal article" date="2009" name="Genome Res.">
        <title>Comparative genomic analyses of the human fungal pathogens Coccidioides and their relatives.</title>
        <authorList>
            <person name="Sharpton T.J."/>
            <person name="Stajich J.E."/>
            <person name="Rounsley S.D."/>
            <person name="Gardner M.J."/>
            <person name="Wortman J.R."/>
            <person name="Jordar V.S."/>
            <person name="Maiti R."/>
            <person name="Kodira C.D."/>
            <person name="Neafsey D.E."/>
            <person name="Zeng Q."/>
            <person name="Hung C.-Y."/>
            <person name="McMahan C."/>
            <person name="Muszewska A."/>
            <person name="Grynberg M."/>
            <person name="Mandel M.A."/>
            <person name="Kellner E.M."/>
            <person name="Barker B.M."/>
            <person name="Galgiani J.N."/>
            <person name="Orbach M.J."/>
            <person name="Kirkland T.N."/>
            <person name="Cole G.T."/>
            <person name="Henn M.R."/>
            <person name="Birren B.W."/>
            <person name="Taylor J.W."/>
        </authorList>
    </citation>
    <scope>NUCLEOTIDE SEQUENCE [LARGE SCALE GENOMIC DNA]</scope>
    <source>
        <strain evidence="5">RMSCC 3488</strain>
    </source>
</reference>
<dbReference type="SUPFAM" id="SSF52833">
    <property type="entry name" value="Thioredoxin-like"/>
    <property type="match status" value="1"/>
</dbReference>
<dbReference type="Gene3D" id="1.10.8.10">
    <property type="entry name" value="DNA helicase RuvA subunit, C-terminal domain"/>
    <property type="match status" value="1"/>
</dbReference>
<dbReference type="InterPro" id="IPR009060">
    <property type="entry name" value="UBA-like_sf"/>
</dbReference>
<dbReference type="CDD" id="cd01767">
    <property type="entry name" value="UBX"/>
    <property type="match status" value="1"/>
</dbReference>
<dbReference type="GO" id="GO:0043130">
    <property type="term" value="F:ubiquitin binding"/>
    <property type="evidence" value="ECO:0007669"/>
    <property type="project" value="TreeGrafter"/>
</dbReference>
<proteinExistence type="predicted"/>
<dbReference type="Pfam" id="PF00789">
    <property type="entry name" value="UBX"/>
    <property type="match status" value="1"/>
</dbReference>
<feature type="compositionally biased region" description="Basic and acidic residues" evidence="2">
    <location>
        <begin position="334"/>
        <end position="355"/>
    </location>
</feature>
<dbReference type="Gene3D" id="3.40.30.10">
    <property type="entry name" value="Glutaredoxin"/>
    <property type="match status" value="1"/>
</dbReference>
<dbReference type="SUPFAM" id="SSF46934">
    <property type="entry name" value="UBA-like"/>
    <property type="match status" value="1"/>
</dbReference>
<dbReference type="Gene3D" id="3.10.20.90">
    <property type="entry name" value="Phosphatidylinositol 3-kinase Catalytic Subunit, Chain A, domain 1"/>
    <property type="match status" value="1"/>
</dbReference>
<dbReference type="PANTHER" id="PTHR23322">
    <property type="entry name" value="FAS-ASSOCIATED PROTEIN"/>
    <property type="match status" value="1"/>
</dbReference>
<feature type="region of interest" description="Disordered" evidence="2">
    <location>
        <begin position="322"/>
        <end position="355"/>
    </location>
</feature>
<feature type="domain" description="UBX" evidence="3">
    <location>
        <begin position="403"/>
        <end position="477"/>
    </location>
</feature>
<dbReference type="EMBL" id="DS268114">
    <property type="protein sequence ID" value="KMM72521.1"/>
    <property type="molecule type" value="Genomic_DNA"/>
</dbReference>
<dbReference type="InterPro" id="IPR001012">
    <property type="entry name" value="UBX_dom"/>
</dbReference>
<dbReference type="InterPro" id="IPR036249">
    <property type="entry name" value="Thioredoxin-like_sf"/>
</dbReference>
<gene>
    <name evidence="4" type="ORF">CPAG_08814</name>
</gene>
<dbReference type="GO" id="GO:0036503">
    <property type="term" value="P:ERAD pathway"/>
    <property type="evidence" value="ECO:0007669"/>
    <property type="project" value="TreeGrafter"/>
</dbReference>
<feature type="region of interest" description="Disordered" evidence="2">
    <location>
        <begin position="89"/>
        <end position="108"/>
    </location>
</feature>
<accession>A0A0J6FH95</accession>
<reference evidence="5" key="3">
    <citation type="journal article" date="2010" name="Genome Res.">
        <title>Population genomic sequencing of Coccidioides fungi reveals recent hybridization and transposon control.</title>
        <authorList>
            <person name="Neafsey D.E."/>
            <person name="Barker B.M."/>
            <person name="Sharpton T.J."/>
            <person name="Stajich J.E."/>
            <person name="Park D.J."/>
            <person name="Whiston E."/>
            <person name="Hung C.-Y."/>
            <person name="McMahan C."/>
            <person name="White J."/>
            <person name="Sykes S."/>
            <person name="Heiman D."/>
            <person name="Young S."/>
            <person name="Zeng Q."/>
            <person name="Abouelleil A."/>
            <person name="Aftuck L."/>
            <person name="Bessette D."/>
            <person name="Brown A."/>
            <person name="FitzGerald M."/>
            <person name="Lui A."/>
            <person name="Macdonald J.P."/>
            <person name="Priest M."/>
            <person name="Orbach M.J."/>
            <person name="Galgiani J.N."/>
            <person name="Kirkland T.N."/>
            <person name="Cole G.T."/>
            <person name="Birren B.W."/>
            <person name="Henn M.R."/>
            <person name="Taylor J.W."/>
            <person name="Rounsley S.D."/>
        </authorList>
    </citation>
    <scope>NUCLEOTIDE SEQUENCE [LARGE SCALE GENOMIC DNA]</scope>
    <source>
        <strain evidence="5">RMSCC 3488</strain>
    </source>
</reference>
<dbReference type="CDD" id="cd14273">
    <property type="entry name" value="UBA_TAP-C_like"/>
    <property type="match status" value="1"/>
</dbReference>
<keyword evidence="1" id="KW-0175">Coiled coil</keyword>
<dbReference type="SMART" id="SM00594">
    <property type="entry name" value="UAS"/>
    <property type="match status" value="1"/>
</dbReference>
<evidence type="ECO:0000256" key="1">
    <source>
        <dbReference type="ARBA" id="ARBA00023054"/>
    </source>
</evidence>
<dbReference type="InterPro" id="IPR006577">
    <property type="entry name" value="UAS"/>
</dbReference>
<dbReference type="Pfam" id="PF14555">
    <property type="entry name" value="UBA_4"/>
    <property type="match status" value="1"/>
</dbReference>
<evidence type="ECO:0000256" key="2">
    <source>
        <dbReference type="SAM" id="MobiDB-lite"/>
    </source>
</evidence>
<sequence length="513" mass="57214">MSGAETSTADLSSAQQEALQTYIAVTGQEPSDAIPLLQRSEWNVQIAITKFFDGEGPDLLAETQASIPPPAPRVAQNLMNDLDAFPRPSSLTSRGLQAAPRISTQPSEPAPFRPPFLLAILFSPFNFLYRILASSLRLFGTFFPILPRMLNNLAASTIQDKGTSGRRSLGPKDTAVRFIREFEEEYGPNSLPWLDSGYNMALEKAHRELKFLLVVLLSPEHDDTNDWVRDTLLSEEVREYLTDSTNNILLWGGNVQDSEAYQVANSIRCTKFPFAALIAHTPSVSSTAMSILARIPGLTSSSGFLEKVRAGVDQGKAALDRVRSSRAEQQATRTLREQQDSAYERSLAIDRERARQRREAEAEKARLEKEEEERQAAAKKLARNLEQWKRWRAQSIPAEPPVTDKEAVRISLRLTSGERVVRRFDGHADIEELYAFVECYDILNPESKESASSAVEVTEPEGFEHKYGFRLVSPMPRIVYELAAGGSIKQRIGRGGNLLVETIDDDDSSEGER</sequence>
<name>A0A0J6FH95_COCPO</name>
<reference evidence="4 5" key="1">
    <citation type="submission" date="2007-06" db="EMBL/GenBank/DDBJ databases">
        <title>The Genome Sequence of Coccidioides posadasii RMSCC_3488.</title>
        <authorList>
            <consortium name="Coccidioides Genome Resources Consortium"/>
            <consortium name="The Broad Institute Genome Sequencing Platform"/>
            <person name="Henn M.R."/>
            <person name="Sykes S."/>
            <person name="Young S."/>
            <person name="Jaffe D."/>
            <person name="Berlin A."/>
            <person name="Alvarez P."/>
            <person name="Butler J."/>
            <person name="Gnerre S."/>
            <person name="Grabherr M."/>
            <person name="Mauceli E."/>
            <person name="Brockman W."/>
            <person name="Kodira C."/>
            <person name="Alvarado L."/>
            <person name="Zeng Q."/>
            <person name="Crawford M."/>
            <person name="Antoine C."/>
            <person name="Devon K."/>
            <person name="Galgiani J."/>
            <person name="Orsborn K."/>
            <person name="Lewis M.L."/>
            <person name="Nusbaum C."/>
            <person name="Galagan J."/>
            <person name="Birren B."/>
        </authorList>
    </citation>
    <scope>NUCLEOTIDE SEQUENCE [LARGE SCALE GENOMIC DNA]</scope>
    <source>
        <strain evidence="4 5">RMSCC 3488</strain>
    </source>
</reference>
<dbReference type="AlphaFoldDB" id="A0A0J6FH95"/>
<evidence type="ECO:0000259" key="3">
    <source>
        <dbReference type="PROSITE" id="PS50033"/>
    </source>
</evidence>
<dbReference type="PROSITE" id="PS50033">
    <property type="entry name" value="UBX"/>
    <property type="match status" value="1"/>
</dbReference>
<protein>
    <recommendedName>
        <fullName evidence="3">UBX domain-containing protein</fullName>
    </recommendedName>
</protein>
<organism evidence="4 5">
    <name type="scientific">Coccidioides posadasii RMSCC 3488</name>
    <dbReference type="NCBI Taxonomy" id="454284"/>
    <lineage>
        <taxon>Eukaryota</taxon>
        <taxon>Fungi</taxon>
        <taxon>Dikarya</taxon>
        <taxon>Ascomycota</taxon>
        <taxon>Pezizomycotina</taxon>
        <taxon>Eurotiomycetes</taxon>
        <taxon>Eurotiomycetidae</taxon>
        <taxon>Onygenales</taxon>
        <taxon>Onygenaceae</taxon>
        <taxon>Coccidioides</taxon>
    </lineage>
</organism>
<dbReference type="InterPro" id="IPR029071">
    <property type="entry name" value="Ubiquitin-like_domsf"/>
</dbReference>
<dbReference type="PANTHER" id="PTHR23322:SF1">
    <property type="entry name" value="FAS-ASSOCIATED FACTOR 2"/>
    <property type="match status" value="1"/>
</dbReference>
<dbReference type="SUPFAM" id="SSF54236">
    <property type="entry name" value="Ubiquitin-like"/>
    <property type="match status" value="1"/>
</dbReference>
<evidence type="ECO:0000313" key="5">
    <source>
        <dbReference type="Proteomes" id="UP000054567"/>
    </source>
</evidence>
<dbReference type="VEuPathDB" id="FungiDB:CPAG_08814"/>
<dbReference type="OrthoDB" id="1026733at2759"/>
<dbReference type="GO" id="GO:0005783">
    <property type="term" value="C:endoplasmic reticulum"/>
    <property type="evidence" value="ECO:0007669"/>
    <property type="project" value="TreeGrafter"/>
</dbReference>
<evidence type="ECO:0000313" key="4">
    <source>
        <dbReference type="EMBL" id="KMM72521.1"/>
    </source>
</evidence>
<dbReference type="InterPro" id="IPR050730">
    <property type="entry name" value="UBX_domain-protein"/>
</dbReference>
<dbReference type="Proteomes" id="UP000054567">
    <property type="component" value="Unassembled WGS sequence"/>
</dbReference>